<gene>
    <name evidence="2" type="ORF">DFH08DRAFT_801561</name>
</gene>
<sequence>MSFSLSLAPAVPIAPGHGLSAPCKQRTTRAKNTSTPKPSLAPSSSTPNLQLLHDMDFEDPDPRDTPYSLGEALTHSSSITPPPKILFPTKKKRAVSNDSDSEIEKPRKKKKAAAVLGPEDRKLVLMIPRAELDSSQRVLLTHSTLSQEALDLIHETIGCADIAVKPVLTYKLRCLKSVTAAEKLSKPISVKINVTEQKIQIMDLEHAESRDDDFDNGLSIMDKEKKHLRELQGKYSRCQLCGPDKACHPGRDNHIAMWHTPGHMARDPPHCNMALDSGLQHCNTGSDTRDEDSRLRAIICSVTTSRFTGITPIFLNAIQMFSGVSVFKCASV</sequence>
<evidence type="ECO:0000313" key="3">
    <source>
        <dbReference type="Proteomes" id="UP001218218"/>
    </source>
</evidence>
<dbReference type="AlphaFoldDB" id="A0AAD7AIT7"/>
<dbReference type="EMBL" id="JARIHO010000006">
    <property type="protein sequence ID" value="KAJ7359800.1"/>
    <property type="molecule type" value="Genomic_DNA"/>
</dbReference>
<proteinExistence type="predicted"/>
<accession>A0AAD7AIT7</accession>
<name>A0AAD7AIT7_9AGAR</name>
<keyword evidence="3" id="KW-1185">Reference proteome</keyword>
<evidence type="ECO:0000256" key="1">
    <source>
        <dbReference type="SAM" id="MobiDB-lite"/>
    </source>
</evidence>
<feature type="region of interest" description="Disordered" evidence="1">
    <location>
        <begin position="14"/>
        <end position="113"/>
    </location>
</feature>
<dbReference type="Proteomes" id="UP001218218">
    <property type="component" value="Unassembled WGS sequence"/>
</dbReference>
<reference evidence="2" key="1">
    <citation type="submission" date="2023-03" db="EMBL/GenBank/DDBJ databases">
        <title>Massive genome expansion in bonnet fungi (Mycena s.s.) driven by repeated elements and novel gene families across ecological guilds.</title>
        <authorList>
            <consortium name="Lawrence Berkeley National Laboratory"/>
            <person name="Harder C.B."/>
            <person name="Miyauchi S."/>
            <person name="Viragh M."/>
            <person name="Kuo A."/>
            <person name="Thoen E."/>
            <person name="Andreopoulos B."/>
            <person name="Lu D."/>
            <person name="Skrede I."/>
            <person name="Drula E."/>
            <person name="Henrissat B."/>
            <person name="Morin E."/>
            <person name="Kohler A."/>
            <person name="Barry K."/>
            <person name="LaButti K."/>
            <person name="Morin E."/>
            <person name="Salamov A."/>
            <person name="Lipzen A."/>
            <person name="Mereny Z."/>
            <person name="Hegedus B."/>
            <person name="Baldrian P."/>
            <person name="Stursova M."/>
            <person name="Weitz H."/>
            <person name="Taylor A."/>
            <person name="Grigoriev I.V."/>
            <person name="Nagy L.G."/>
            <person name="Martin F."/>
            <person name="Kauserud H."/>
        </authorList>
    </citation>
    <scope>NUCLEOTIDE SEQUENCE</scope>
    <source>
        <strain evidence="2">CBHHK002</strain>
    </source>
</reference>
<feature type="compositionally biased region" description="Polar residues" evidence="1">
    <location>
        <begin position="30"/>
        <end position="49"/>
    </location>
</feature>
<protein>
    <submittedName>
        <fullName evidence="2">Uncharacterized protein</fullName>
    </submittedName>
</protein>
<organism evidence="2 3">
    <name type="scientific">Mycena albidolilacea</name>
    <dbReference type="NCBI Taxonomy" id="1033008"/>
    <lineage>
        <taxon>Eukaryota</taxon>
        <taxon>Fungi</taxon>
        <taxon>Dikarya</taxon>
        <taxon>Basidiomycota</taxon>
        <taxon>Agaricomycotina</taxon>
        <taxon>Agaricomycetes</taxon>
        <taxon>Agaricomycetidae</taxon>
        <taxon>Agaricales</taxon>
        <taxon>Marasmiineae</taxon>
        <taxon>Mycenaceae</taxon>
        <taxon>Mycena</taxon>
    </lineage>
</organism>
<evidence type="ECO:0000313" key="2">
    <source>
        <dbReference type="EMBL" id="KAJ7359800.1"/>
    </source>
</evidence>
<comment type="caution">
    <text evidence="2">The sequence shown here is derived from an EMBL/GenBank/DDBJ whole genome shotgun (WGS) entry which is preliminary data.</text>
</comment>